<organism evidence="4 5">
    <name type="scientific">Rotaria magnacalcarata</name>
    <dbReference type="NCBI Taxonomy" id="392030"/>
    <lineage>
        <taxon>Eukaryota</taxon>
        <taxon>Metazoa</taxon>
        <taxon>Spiralia</taxon>
        <taxon>Gnathifera</taxon>
        <taxon>Rotifera</taxon>
        <taxon>Eurotatoria</taxon>
        <taxon>Bdelloidea</taxon>
        <taxon>Philodinida</taxon>
        <taxon>Philodinidae</taxon>
        <taxon>Rotaria</taxon>
    </lineage>
</organism>
<accession>A0A820C0V5</accession>
<dbReference type="AlphaFoldDB" id="A0A820C0V5"/>
<evidence type="ECO:0000313" key="4">
    <source>
        <dbReference type="EMBL" id="CAF4206704.1"/>
    </source>
</evidence>
<comment type="caution">
    <text evidence="4">The sequence shown here is derived from an EMBL/GenBank/DDBJ whole genome shotgun (WGS) entry which is preliminary data.</text>
</comment>
<evidence type="ECO:0000259" key="2">
    <source>
        <dbReference type="Pfam" id="PF13843"/>
    </source>
</evidence>
<proteinExistence type="predicted"/>
<feature type="domain" description="PiggyBac transposable element-derived protein" evidence="2">
    <location>
        <begin position="76"/>
        <end position="189"/>
    </location>
</feature>
<dbReference type="PANTHER" id="PTHR47272">
    <property type="entry name" value="DDE_TNP_1_7 DOMAIN-CONTAINING PROTEIN"/>
    <property type="match status" value="1"/>
</dbReference>
<dbReference type="Proteomes" id="UP000663887">
    <property type="component" value="Unassembled WGS sequence"/>
</dbReference>
<feature type="compositionally biased region" description="Acidic residues" evidence="1">
    <location>
        <begin position="19"/>
        <end position="29"/>
    </location>
</feature>
<feature type="non-terminal residue" evidence="4">
    <location>
        <position position="1"/>
    </location>
</feature>
<evidence type="ECO:0000313" key="5">
    <source>
        <dbReference type="Proteomes" id="UP000663842"/>
    </source>
</evidence>
<dbReference type="Proteomes" id="UP000663842">
    <property type="component" value="Unassembled WGS sequence"/>
</dbReference>
<evidence type="ECO:0000256" key="1">
    <source>
        <dbReference type="SAM" id="MobiDB-lite"/>
    </source>
</evidence>
<dbReference type="PANTHER" id="PTHR47272:SF1">
    <property type="entry name" value="PIGGYBAC TRANSPOSABLE ELEMENT-DERIVED PROTEIN 3-LIKE"/>
    <property type="match status" value="1"/>
</dbReference>
<dbReference type="InterPro" id="IPR029526">
    <property type="entry name" value="PGBD"/>
</dbReference>
<feature type="compositionally biased region" description="Low complexity" evidence="1">
    <location>
        <begin position="45"/>
        <end position="56"/>
    </location>
</feature>
<feature type="region of interest" description="Disordered" evidence="1">
    <location>
        <begin position="1"/>
        <end position="70"/>
    </location>
</feature>
<evidence type="ECO:0000313" key="3">
    <source>
        <dbReference type="EMBL" id="CAF2104498.1"/>
    </source>
</evidence>
<feature type="compositionally biased region" description="Basic and acidic residues" evidence="1">
    <location>
        <begin position="30"/>
        <end position="42"/>
    </location>
</feature>
<name>A0A820C0V5_9BILA</name>
<gene>
    <name evidence="4" type="ORF">UXM345_LOCUS28318</name>
    <name evidence="3" type="ORF">XDN619_LOCUS19414</name>
</gene>
<dbReference type="EMBL" id="CAJOBF010006456">
    <property type="protein sequence ID" value="CAF4206704.1"/>
    <property type="molecule type" value="Genomic_DNA"/>
</dbReference>
<reference evidence="4" key="1">
    <citation type="submission" date="2021-02" db="EMBL/GenBank/DDBJ databases">
        <authorList>
            <person name="Nowell W R."/>
        </authorList>
    </citation>
    <scope>NUCLEOTIDE SEQUENCE</scope>
</reference>
<dbReference type="EMBL" id="CAJNRG010008474">
    <property type="protein sequence ID" value="CAF2104498.1"/>
    <property type="molecule type" value="Genomic_DNA"/>
</dbReference>
<protein>
    <recommendedName>
        <fullName evidence="2">PiggyBac transposable element-derived protein domain-containing protein</fullName>
    </recommendedName>
</protein>
<dbReference type="Pfam" id="PF13843">
    <property type="entry name" value="DDE_Tnp_1_7"/>
    <property type="match status" value="1"/>
</dbReference>
<sequence length="190" mass="21482">MAAKKVSKRDTVVPKGVSDEEIESSESEDEVSKVAHNLRDELIMSETSSSSESSDSPTAAFAGTLPPPPMNEELEPIDYFFSMFDKKSIALLAGQSNLYAVQTNPSKPVRISEVEMSHFIGILIMTGIYCFPEQRFFWMNTTRVESISSVMSRDRFLEIKKYLHVVDNSKQLNRTDPNFDRAHKVRPLLN</sequence>